<name>F4A3C4_MAHA5</name>
<dbReference type="EMBL" id="CP002360">
    <property type="protein sequence ID" value="AEE97379.1"/>
    <property type="molecule type" value="Genomic_DNA"/>
</dbReference>
<comment type="similarity">
    <text evidence="1 4">Belongs to the CRISPR-associated protein Cas6/Cse3/CasE family.</text>
</comment>
<dbReference type="Pfam" id="PF01881">
    <property type="entry name" value="Cas_Cas6_C"/>
    <property type="match status" value="1"/>
</dbReference>
<evidence type="ECO:0000256" key="2">
    <source>
        <dbReference type="ARBA" id="ARBA00022884"/>
    </source>
</evidence>
<evidence type="ECO:0000256" key="3">
    <source>
        <dbReference type="ARBA" id="ARBA00023118"/>
    </source>
</evidence>
<dbReference type="STRING" id="697281.Mahau_2208"/>
<evidence type="ECO:0000256" key="4">
    <source>
        <dbReference type="PIRNR" id="PIRNR005054"/>
    </source>
</evidence>
<dbReference type="PANTHER" id="PTHR36984:SF1">
    <property type="entry name" value="CRISPR-ASSOCIATED ENDORIBONUCLEASE CAS6 1"/>
    <property type="match status" value="1"/>
</dbReference>
<dbReference type="HOGENOM" id="CLU_089858_2_0_9"/>
<keyword evidence="9" id="KW-1185">Reference proteome</keyword>
<organism evidence="8 9">
    <name type="scientific">Mahella australiensis (strain DSM 15567 / CIP 107919 / 50-1 BON)</name>
    <dbReference type="NCBI Taxonomy" id="697281"/>
    <lineage>
        <taxon>Bacteria</taxon>
        <taxon>Bacillati</taxon>
        <taxon>Bacillota</taxon>
        <taxon>Clostridia</taxon>
        <taxon>Thermoanaerobacterales</taxon>
        <taxon>Thermoanaerobacterales Family IV. Incertae Sedis</taxon>
        <taxon>Mahella</taxon>
    </lineage>
</organism>
<dbReference type="CDD" id="cd21140">
    <property type="entry name" value="Cas6_I-like"/>
    <property type="match status" value="1"/>
</dbReference>
<dbReference type="RefSeq" id="WP_013781806.1">
    <property type="nucleotide sequence ID" value="NC_015520.1"/>
</dbReference>
<dbReference type="PANTHER" id="PTHR36984">
    <property type="entry name" value="CRISPR-ASSOCIATED ENDORIBONUCLEASE CAS6 1"/>
    <property type="match status" value="1"/>
</dbReference>
<feature type="domain" description="CRISPR associated protein Cas6 C-terminal" evidence="7">
    <location>
        <begin position="121"/>
        <end position="245"/>
    </location>
</feature>
<dbReference type="NCBIfam" id="TIGR01877">
    <property type="entry name" value="cas_cas6"/>
    <property type="match status" value="1"/>
</dbReference>
<keyword evidence="2" id="KW-0694">RNA-binding</keyword>
<dbReference type="InterPro" id="IPR049435">
    <property type="entry name" value="Cas_Cas6_C"/>
</dbReference>
<proteinExistence type="inferred from homology"/>
<dbReference type="Gene3D" id="3.30.70.1900">
    <property type="match status" value="1"/>
</dbReference>
<evidence type="ECO:0000313" key="9">
    <source>
        <dbReference type="Proteomes" id="UP000008457"/>
    </source>
</evidence>
<feature type="active site" description="Proton donor" evidence="6">
    <location>
        <position position="41"/>
    </location>
</feature>
<dbReference type="GO" id="GO:0051607">
    <property type="term" value="P:defense response to virus"/>
    <property type="evidence" value="ECO:0007669"/>
    <property type="project" value="UniProtKB-KW"/>
</dbReference>
<dbReference type="InterPro" id="IPR010156">
    <property type="entry name" value="CRISPR-assoc_prot_Cas6"/>
</dbReference>
<feature type="active site" description="Proton acceptor" evidence="6">
    <location>
        <position position="28"/>
    </location>
</feature>
<comment type="function">
    <text evidence="4">CRISPR (clustered regularly interspaced short palindromic repeat), is an adaptive immune system that provides protection against mobile genetic elements (viruses, transposable elements and conjugative plasmids). CRISPR clusters contain sequences complementary to antecedent mobile elements and target invading nucleic acids. CRISPR clusters are transcribed and processed into CRISPR RNA (crRNA).</text>
</comment>
<accession>F4A3C4</accession>
<dbReference type="PIRSF" id="PIRSF005054">
    <property type="entry name" value="PF1131"/>
    <property type="match status" value="1"/>
</dbReference>
<gene>
    <name evidence="8" type="ordered locus">Mahau_2208</name>
</gene>
<dbReference type="GO" id="GO:0003723">
    <property type="term" value="F:RNA binding"/>
    <property type="evidence" value="ECO:0007669"/>
    <property type="project" value="UniProtKB-KW"/>
</dbReference>
<dbReference type="AlphaFoldDB" id="F4A3C4"/>
<keyword evidence="3" id="KW-0051">Antiviral defense</keyword>
<evidence type="ECO:0000259" key="7">
    <source>
        <dbReference type="Pfam" id="PF01881"/>
    </source>
</evidence>
<protein>
    <recommendedName>
        <fullName evidence="4">CRISPR-associated endoribonuclease</fullName>
    </recommendedName>
</protein>
<reference evidence="8 9" key="2">
    <citation type="journal article" date="2011" name="Stand. Genomic Sci.">
        <title>Complete genome sequence of Mahella australiensis type strain (50-1 BON).</title>
        <authorList>
            <person name="Sikorski J."/>
            <person name="Teshima H."/>
            <person name="Nolan M."/>
            <person name="Lucas S."/>
            <person name="Hammon N."/>
            <person name="Deshpande S."/>
            <person name="Cheng J.F."/>
            <person name="Pitluck S."/>
            <person name="Liolios K."/>
            <person name="Pagani I."/>
            <person name="Ivanova N."/>
            <person name="Huntemann M."/>
            <person name="Mavromatis K."/>
            <person name="Ovchinikova G."/>
            <person name="Pati A."/>
            <person name="Tapia R."/>
            <person name="Han C."/>
            <person name="Goodwin L."/>
            <person name="Chen A."/>
            <person name="Palaniappan K."/>
            <person name="Land M."/>
            <person name="Hauser L."/>
            <person name="Ngatchou-Djao O.D."/>
            <person name="Rohde M."/>
            <person name="Pukall R."/>
            <person name="Spring S."/>
            <person name="Abt B."/>
            <person name="Goker M."/>
            <person name="Detter J.C."/>
            <person name="Woyke T."/>
            <person name="Bristow J."/>
            <person name="Markowitz V."/>
            <person name="Hugenholtz P."/>
            <person name="Eisen J.A."/>
            <person name="Kyrpides N.C."/>
            <person name="Klenk H.P."/>
            <person name="Lapidus A."/>
        </authorList>
    </citation>
    <scope>NUCLEOTIDE SEQUENCE [LARGE SCALE GENOMIC DNA]</scope>
    <source>
        <strain evidence="9">DSM 15567 / CIP 107919 / 50-1 BON</strain>
    </source>
</reference>
<dbReference type="KEGG" id="mas:Mahau_2208"/>
<dbReference type="SMR" id="F4A3C4"/>
<dbReference type="InterPro" id="IPR045747">
    <property type="entry name" value="CRISPR-assoc_prot_Cas6_N_sf"/>
</dbReference>
<evidence type="ECO:0000313" key="8">
    <source>
        <dbReference type="EMBL" id="AEE97379.1"/>
    </source>
</evidence>
<feature type="site" description="Transition state stabilizer" evidence="5">
    <location>
        <position position="53"/>
    </location>
</feature>
<dbReference type="GO" id="GO:0016788">
    <property type="term" value="F:hydrolase activity, acting on ester bonds"/>
    <property type="evidence" value="ECO:0007669"/>
    <property type="project" value="InterPro"/>
</dbReference>
<dbReference type="Proteomes" id="UP000008457">
    <property type="component" value="Chromosome"/>
</dbReference>
<reference evidence="9" key="1">
    <citation type="submission" date="2010-11" db="EMBL/GenBank/DDBJ databases">
        <title>The complete genome of Mahella australiensis DSM 15567.</title>
        <authorList>
            <consortium name="US DOE Joint Genome Institute (JGI-PGF)"/>
            <person name="Lucas S."/>
            <person name="Copeland A."/>
            <person name="Lapidus A."/>
            <person name="Bruce D."/>
            <person name="Goodwin L."/>
            <person name="Pitluck S."/>
            <person name="Kyrpides N."/>
            <person name="Mavromatis K."/>
            <person name="Pagani I."/>
            <person name="Ivanova N."/>
            <person name="Teshima H."/>
            <person name="Brettin T."/>
            <person name="Detter J.C."/>
            <person name="Han C."/>
            <person name="Tapia R."/>
            <person name="Land M."/>
            <person name="Hauser L."/>
            <person name="Markowitz V."/>
            <person name="Cheng J.-F."/>
            <person name="Hugenholtz P."/>
            <person name="Woyke T."/>
            <person name="Wu D."/>
            <person name="Spring S."/>
            <person name="Pukall R."/>
            <person name="Steenblock K."/>
            <person name="Schneider S."/>
            <person name="Klenk H.-P."/>
            <person name="Eisen J.A."/>
        </authorList>
    </citation>
    <scope>NUCLEOTIDE SEQUENCE [LARGE SCALE GENOMIC DNA]</scope>
    <source>
        <strain evidence="9">DSM 15567 / CIP 107919 / 50-1 BON</strain>
    </source>
</reference>
<dbReference type="Gene3D" id="3.30.70.1890">
    <property type="match status" value="1"/>
</dbReference>
<evidence type="ECO:0000256" key="6">
    <source>
        <dbReference type="PIRSR" id="PIRSR005054-50"/>
    </source>
</evidence>
<evidence type="ECO:0000256" key="1">
    <source>
        <dbReference type="ARBA" id="ARBA00005937"/>
    </source>
</evidence>
<sequence length="256" mass="29565">MRVCYEFESDKPVKLPIQYNHILQGLIYDHISDAALKHFLHEEGFDINNRRYKMFTFSRLEGAFNMNRDKGVIEFKPPLKLTLSSAMEVFIENLSEAFMKSDRLNLAGQPLSLSSIKVIPPPHIDGRVKVKMLSPVVAYSTAKNMERTITYYYSPMEDNFSRIIEQGLHRKYQLIYNRRLPEPKLTMRPIGRIDDRYMKVIEYKGTVIKGWMGIYWLDGSPELIKVAYDSGIGSKTSMGFGCFDIIQTEKGGERNA</sequence>
<dbReference type="eggNOG" id="COG1583">
    <property type="taxonomic scope" value="Bacteria"/>
</dbReference>
<evidence type="ECO:0000256" key="5">
    <source>
        <dbReference type="PIRSR" id="PIRSR005054-1"/>
    </source>
</evidence>